<sequence>MEILYAISTFIFPDIVKCISCGKRVKNTLPICLDCEKDITYYKDYNTCKNCGGFYHGPYCNKSLKIMAVALYEGNWKELIHRFKFNNHQYLKKGFTKAMLDRLKKDYLPEEFDIVTYIPASKKVLKARGFDQSYLLANELAKLMERPLVKTLTKRGKRPPQHTLDLVKRSQDWEGEFILNPKLKLQGKRILLIDDISTTGNTLLHASKELEKTRCSEIIALVLAN</sequence>
<dbReference type="CDD" id="cd06223">
    <property type="entry name" value="PRTases_typeI"/>
    <property type="match status" value="1"/>
</dbReference>
<dbReference type="PANTHER" id="PTHR47505">
    <property type="entry name" value="DNA UTILIZATION PROTEIN YHGH"/>
    <property type="match status" value="1"/>
</dbReference>
<dbReference type="Pfam" id="PF00156">
    <property type="entry name" value="Pribosyltran"/>
    <property type="match status" value="1"/>
</dbReference>
<dbReference type="Gene3D" id="3.40.50.2020">
    <property type="match status" value="1"/>
</dbReference>
<evidence type="ECO:0000259" key="3">
    <source>
        <dbReference type="Pfam" id="PF18912"/>
    </source>
</evidence>
<evidence type="ECO:0000313" key="5">
    <source>
        <dbReference type="Proteomes" id="UP000243819"/>
    </source>
</evidence>
<dbReference type="RefSeq" id="WP_091349506.1">
    <property type="nucleotide sequence ID" value="NZ_FOIF01000009.1"/>
</dbReference>
<evidence type="ECO:0000259" key="2">
    <source>
        <dbReference type="Pfam" id="PF00156"/>
    </source>
</evidence>
<organism evidence="4 5">
    <name type="scientific">Anaerobranca gottschalkii DSM 13577</name>
    <dbReference type="NCBI Taxonomy" id="1120990"/>
    <lineage>
        <taxon>Bacteria</taxon>
        <taxon>Bacillati</taxon>
        <taxon>Bacillota</taxon>
        <taxon>Clostridia</taxon>
        <taxon>Eubacteriales</taxon>
        <taxon>Proteinivoracaceae</taxon>
        <taxon>Anaerobranca</taxon>
    </lineage>
</organism>
<proteinExistence type="inferred from homology"/>
<dbReference type="OrthoDB" id="9779910at2"/>
<dbReference type="Proteomes" id="UP000243819">
    <property type="component" value="Unassembled WGS sequence"/>
</dbReference>
<dbReference type="EMBL" id="FOIF01000009">
    <property type="protein sequence ID" value="SES81173.1"/>
    <property type="molecule type" value="Genomic_DNA"/>
</dbReference>
<dbReference type="InterPro" id="IPR051910">
    <property type="entry name" value="ComF/GntX_DNA_util-trans"/>
</dbReference>
<accession>A0A1H9ZI52</accession>
<dbReference type="SUPFAM" id="SSF53271">
    <property type="entry name" value="PRTase-like"/>
    <property type="match status" value="1"/>
</dbReference>
<evidence type="ECO:0000313" key="4">
    <source>
        <dbReference type="EMBL" id="SES81173.1"/>
    </source>
</evidence>
<evidence type="ECO:0000256" key="1">
    <source>
        <dbReference type="ARBA" id="ARBA00008007"/>
    </source>
</evidence>
<dbReference type="Pfam" id="PF18912">
    <property type="entry name" value="DZR_2"/>
    <property type="match status" value="1"/>
</dbReference>
<feature type="domain" description="Double zinc ribbon" evidence="3">
    <location>
        <begin position="9"/>
        <end position="60"/>
    </location>
</feature>
<dbReference type="AlphaFoldDB" id="A0A1H9ZI52"/>
<dbReference type="InterPro" id="IPR044005">
    <property type="entry name" value="DZR_2"/>
</dbReference>
<comment type="similarity">
    <text evidence="1">Belongs to the ComF/GntX family.</text>
</comment>
<name>A0A1H9ZI52_9FIRM</name>
<feature type="domain" description="Phosphoribosyltransferase" evidence="2">
    <location>
        <begin position="133"/>
        <end position="224"/>
    </location>
</feature>
<keyword evidence="5" id="KW-1185">Reference proteome</keyword>
<dbReference type="InterPro" id="IPR029057">
    <property type="entry name" value="PRTase-like"/>
</dbReference>
<dbReference type="InterPro" id="IPR000836">
    <property type="entry name" value="PRTase_dom"/>
</dbReference>
<dbReference type="STRING" id="1120990.SAMN03080614_100943"/>
<gene>
    <name evidence="4" type="ORF">SAMN03080614_100943</name>
</gene>
<dbReference type="PANTHER" id="PTHR47505:SF1">
    <property type="entry name" value="DNA UTILIZATION PROTEIN YHGH"/>
    <property type="match status" value="1"/>
</dbReference>
<reference evidence="5" key="1">
    <citation type="submission" date="2016-10" db="EMBL/GenBank/DDBJ databases">
        <authorList>
            <person name="Varghese N."/>
            <person name="Submissions S."/>
        </authorList>
    </citation>
    <scope>NUCLEOTIDE SEQUENCE [LARGE SCALE GENOMIC DNA]</scope>
    <source>
        <strain evidence="5">DSM 13577</strain>
    </source>
</reference>
<protein>
    <submittedName>
        <fullName evidence="4">Competence protein ComFC</fullName>
    </submittedName>
</protein>